<feature type="transmembrane region" description="Helical" evidence="1">
    <location>
        <begin position="173"/>
        <end position="193"/>
    </location>
</feature>
<keyword evidence="1" id="KW-0472">Membrane</keyword>
<protein>
    <submittedName>
        <fullName evidence="2">Uncharacterized protein</fullName>
    </submittedName>
</protein>
<keyword evidence="3" id="KW-1185">Reference proteome</keyword>
<organism evidence="2 3">
    <name type="scientific">Romboutsia faecis</name>
    <dbReference type="NCBI Taxonomy" id="2764597"/>
    <lineage>
        <taxon>Bacteria</taxon>
        <taxon>Bacillati</taxon>
        <taxon>Bacillota</taxon>
        <taxon>Clostridia</taxon>
        <taxon>Peptostreptococcales</taxon>
        <taxon>Peptostreptococcaceae</taxon>
        <taxon>Romboutsia</taxon>
    </lineage>
</organism>
<comment type="caution">
    <text evidence="2">The sequence shown here is derived from an EMBL/GenBank/DDBJ whole genome shotgun (WGS) entry which is preliminary data.</text>
</comment>
<keyword evidence="1" id="KW-1133">Transmembrane helix</keyword>
<proteinExistence type="predicted"/>
<dbReference type="EMBL" id="JACRWE010000002">
    <property type="protein sequence ID" value="MBC5996274.1"/>
    <property type="molecule type" value="Genomic_DNA"/>
</dbReference>
<feature type="transmembrane region" description="Helical" evidence="1">
    <location>
        <begin position="31"/>
        <end position="48"/>
    </location>
</feature>
<accession>A0ABR7JMW2</accession>
<feature type="transmembrane region" description="Helical" evidence="1">
    <location>
        <begin position="55"/>
        <end position="73"/>
    </location>
</feature>
<feature type="transmembrane region" description="Helical" evidence="1">
    <location>
        <begin position="7"/>
        <end position="25"/>
    </location>
</feature>
<feature type="transmembrane region" description="Helical" evidence="1">
    <location>
        <begin position="85"/>
        <end position="104"/>
    </location>
</feature>
<reference evidence="2 3" key="1">
    <citation type="submission" date="2020-08" db="EMBL/GenBank/DDBJ databases">
        <authorList>
            <person name="Liu C."/>
            <person name="Sun Q."/>
        </authorList>
    </citation>
    <scope>NUCLEOTIDE SEQUENCE [LARGE SCALE GENOMIC DNA]</scope>
    <source>
        <strain evidence="2 3">NSJ-18</strain>
    </source>
</reference>
<evidence type="ECO:0000313" key="3">
    <source>
        <dbReference type="Proteomes" id="UP000609849"/>
    </source>
</evidence>
<dbReference type="Proteomes" id="UP000609849">
    <property type="component" value="Unassembled WGS sequence"/>
</dbReference>
<evidence type="ECO:0000313" key="2">
    <source>
        <dbReference type="EMBL" id="MBC5996274.1"/>
    </source>
</evidence>
<feature type="transmembrane region" description="Helical" evidence="1">
    <location>
        <begin position="142"/>
        <end position="167"/>
    </location>
</feature>
<name>A0ABR7JMW2_9FIRM</name>
<dbReference type="RefSeq" id="WP_153972088.1">
    <property type="nucleotide sequence ID" value="NZ_JACRWE010000002.1"/>
</dbReference>
<keyword evidence="1" id="KW-0812">Transmembrane</keyword>
<gene>
    <name evidence="2" type="ORF">H8923_05825</name>
</gene>
<evidence type="ECO:0000256" key="1">
    <source>
        <dbReference type="SAM" id="Phobius"/>
    </source>
</evidence>
<sequence length="230" mass="26834">MVKIKRKILIDSIIYIALPIILYKLSSVGISNSYVFYLILGGICYTLYTKYKQNRTSISGLGIMTLLTLYIYFSRNQKNSFDLYIYATYIIGLSLSIILILNLFDRNICSQIYTDILNTKFNSDISINSLIRKRKLENEFNFLTTLIALHLLISILIRFYGILYYGASRYIEVYSLEILNLIIFTIIELYTIYKIIVKTMSDKAFSNKKNDKDINDGRVIDLSQYKRVNK</sequence>